<evidence type="ECO:0000313" key="1">
    <source>
        <dbReference type="EMBL" id="AFI35765.1"/>
    </source>
</evidence>
<organism evidence="1">
    <name type="scientific">Macaca mulatta</name>
    <name type="common">Rhesus macaque</name>
    <dbReference type="NCBI Taxonomy" id="9544"/>
    <lineage>
        <taxon>Eukaryota</taxon>
        <taxon>Metazoa</taxon>
        <taxon>Chordata</taxon>
        <taxon>Craniata</taxon>
        <taxon>Vertebrata</taxon>
        <taxon>Euteleostomi</taxon>
        <taxon>Mammalia</taxon>
        <taxon>Eutheria</taxon>
        <taxon>Euarchontoglires</taxon>
        <taxon>Primates</taxon>
        <taxon>Haplorrhini</taxon>
        <taxon>Catarrhini</taxon>
        <taxon>Cercopithecidae</taxon>
        <taxon>Cercopithecinae</taxon>
        <taxon>Macaca</taxon>
    </lineage>
</organism>
<proteinExistence type="evidence at transcript level"/>
<sequence>MAPRGRKRKAEAAMVAAAEKQEKLANSGEGMEETTVVIEHCTS</sequence>
<dbReference type="AlphaFoldDB" id="I0FMT9"/>
<gene>
    <name evidence="1" type="primary">C11orf31</name>
</gene>
<accession>I0FMT9</accession>
<dbReference type="EMBL" id="JV045694">
    <property type="protein sequence ID" value="AFI35765.1"/>
    <property type="molecule type" value="mRNA"/>
</dbReference>
<reference evidence="1" key="1">
    <citation type="journal article" date="2014" name="Biol. Direct">
        <title>A new rhesus macaque assembly and annotation for next-generation sequencing analyses.</title>
        <authorList>
            <person name="Zimin A.V."/>
            <person name="Cornish A.S."/>
            <person name="Maudhoo M.D."/>
            <person name="Gibbs R.M."/>
            <person name="Zhang X."/>
            <person name="Pandey S."/>
            <person name="Meehan D.T."/>
            <person name="Wipfler K."/>
            <person name="Bosinger S.E."/>
            <person name="Johnson Z.P."/>
            <person name="Tharp G.K."/>
            <person name="Marcais G."/>
            <person name="Roberts M."/>
            <person name="Ferguson B."/>
            <person name="Fox H.S."/>
            <person name="Treangen T."/>
            <person name="Salzberg S.L."/>
            <person name="Yorke J.A."/>
            <person name="Norgren R.B.Jr."/>
        </authorList>
    </citation>
    <scope>NUCLEOTIDE SEQUENCE</scope>
    <source>
        <tissue evidence="1">Testis</tissue>
    </source>
</reference>
<name>I0FMT9_MACMU</name>
<protein>
    <submittedName>
        <fullName evidence="1">Selenoprotein H</fullName>
    </submittedName>
</protein>